<dbReference type="Proteomes" id="UP001165121">
    <property type="component" value="Unassembled WGS sequence"/>
</dbReference>
<accession>A0A9W6XEE3</accession>
<proteinExistence type="predicted"/>
<dbReference type="AlphaFoldDB" id="A0A9W6XEE3"/>
<organism evidence="1 2">
    <name type="scientific">Phytophthora fragariaefolia</name>
    <dbReference type="NCBI Taxonomy" id="1490495"/>
    <lineage>
        <taxon>Eukaryota</taxon>
        <taxon>Sar</taxon>
        <taxon>Stramenopiles</taxon>
        <taxon>Oomycota</taxon>
        <taxon>Peronosporomycetes</taxon>
        <taxon>Peronosporales</taxon>
        <taxon>Peronosporaceae</taxon>
        <taxon>Phytophthora</taxon>
    </lineage>
</organism>
<gene>
    <name evidence="1" type="ORF">Pfra01_001044300</name>
</gene>
<sequence length="75" mass="7810">MNGDVVDDGELSDSGGVMTLQLGMAFGSAPHALHVVQDYALSQGRAAKVVQRSGRCVVDDQSLDLKWIGAVLPGV</sequence>
<evidence type="ECO:0000313" key="2">
    <source>
        <dbReference type="Proteomes" id="UP001165121"/>
    </source>
</evidence>
<comment type="caution">
    <text evidence="1">The sequence shown here is derived from an EMBL/GenBank/DDBJ whole genome shotgun (WGS) entry which is preliminary data.</text>
</comment>
<evidence type="ECO:0000313" key="1">
    <source>
        <dbReference type="EMBL" id="GMF37341.1"/>
    </source>
</evidence>
<keyword evidence="2" id="KW-1185">Reference proteome</keyword>
<protein>
    <submittedName>
        <fullName evidence="1">Unnamed protein product</fullName>
    </submittedName>
</protein>
<dbReference type="EMBL" id="BSXT01001001">
    <property type="protein sequence ID" value="GMF37341.1"/>
    <property type="molecule type" value="Genomic_DNA"/>
</dbReference>
<reference evidence="1" key="1">
    <citation type="submission" date="2023-04" db="EMBL/GenBank/DDBJ databases">
        <title>Phytophthora fragariaefolia NBRC 109709.</title>
        <authorList>
            <person name="Ichikawa N."/>
            <person name="Sato H."/>
            <person name="Tonouchi N."/>
        </authorList>
    </citation>
    <scope>NUCLEOTIDE SEQUENCE</scope>
    <source>
        <strain evidence="1">NBRC 109709</strain>
    </source>
</reference>
<name>A0A9W6XEE3_9STRA</name>